<dbReference type="CDD" id="cd16900">
    <property type="entry name" value="endolysin_R21-like"/>
    <property type="match status" value="1"/>
</dbReference>
<dbReference type="EMBL" id="JACHWB010000001">
    <property type="protein sequence ID" value="MBB3017730.1"/>
    <property type="molecule type" value="Genomic_DNA"/>
</dbReference>
<evidence type="ECO:0000256" key="3">
    <source>
        <dbReference type="ARBA" id="ARBA00022638"/>
    </source>
</evidence>
<comment type="similarity">
    <text evidence="6">Belongs to the glycosyl hydrolase 24 family.</text>
</comment>
<dbReference type="Pfam" id="PF00959">
    <property type="entry name" value="Phage_lysozyme"/>
    <property type="match status" value="1"/>
</dbReference>
<evidence type="ECO:0000256" key="1">
    <source>
        <dbReference type="ARBA" id="ARBA00000632"/>
    </source>
</evidence>
<dbReference type="PANTHER" id="PTHR38107:SF3">
    <property type="entry name" value="LYSOZYME RRRD-RELATED"/>
    <property type="match status" value="1"/>
</dbReference>
<evidence type="ECO:0000313" key="7">
    <source>
        <dbReference type="EMBL" id="MBB3017730.1"/>
    </source>
</evidence>
<accession>A0A7W4VJ50</accession>
<evidence type="ECO:0000256" key="2">
    <source>
        <dbReference type="ARBA" id="ARBA00022529"/>
    </source>
</evidence>
<keyword evidence="5 6" id="KW-0326">Glycosidase</keyword>
<dbReference type="PANTHER" id="PTHR38107">
    <property type="match status" value="1"/>
</dbReference>
<keyword evidence="2 6" id="KW-0929">Antimicrobial</keyword>
<dbReference type="GO" id="GO:0042742">
    <property type="term" value="P:defense response to bacterium"/>
    <property type="evidence" value="ECO:0007669"/>
    <property type="project" value="UniProtKB-KW"/>
</dbReference>
<evidence type="ECO:0000256" key="5">
    <source>
        <dbReference type="ARBA" id="ARBA00023295"/>
    </source>
</evidence>
<dbReference type="InterPro" id="IPR023346">
    <property type="entry name" value="Lysozyme-like_dom_sf"/>
</dbReference>
<dbReference type="HAMAP" id="MF_04110">
    <property type="entry name" value="ENDOLYSIN_T4"/>
    <property type="match status" value="1"/>
</dbReference>
<dbReference type="GO" id="GO:0009253">
    <property type="term" value="P:peptidoglycan catabolic process"/>
    <property type="evidence" value="ECO:0007669"/>
    <property type="project" value="InterPro"/>
</dbReference>
<proteinExistence type="inferred from homology"/>
<dbReference type="AlphaFoldDB" id="A0A7W4VJ50"/>
<dbReference type="InterPro" id="IPR002196">
    <property type="entry name" value="Glyco_hydro_24"/>
</dbReference>
<keyword evidence="3 6" id="KW-0081">Bacteriolytic enzyme</keyword>
<evidence type="ECO:0000256" key="6">
    <source>
        <dbReference type="RuleBase" id="RU003788"/>
    </source>
</evidence>
<protein>
    <recommendedName>
        <fullName evidence="6">Lysozyme</fullName>
        <ecNumber evidence="6">3.2.1.17</ecNumber>
    </recommendedName>
</protein>
<comment type="catalytic activity">
    <reaction evidence="1 6">
        <text>Hydrolysis of (1-&gt;4)-beta-linkages between N-acetylmuramic acid and N-acetyl-D-glucosamine residues in a peptidoglycan and between N-acetyl-D-glucosamine residues in chitodextrins.</text>
        <dbReference type="EC" id="3.2.1.17"/>
    </reaction>
</comment>
<dbReference type="Gene3D" id="1.10.530.40">
    <property type="match status" value="1"/>
</dbReference>
<comment type="caution">
    <text evidence="7">The sequence shown here is derived from an EMBL/GenBank/DDBJ whole genome shotgun (WGS) entry which is preliminary data.</text>
</comment>
<evidence type="ECO:0000256" key="4">
    <source>
        <dbReference type="ARBA" id="ARBA00022801"/>
    </source>
</evidence>
<keyword evidence="4 6" id="KW-0378">Hydrolase</keyword>
<dbReference type="InterPro" id="IPR051018">
    <property type="entry name" value="Bacteriophage_GH24"/>
</dbReference>
<dbReference type="GO" id="GO:0016998">
    <property type="term" value="P:cell wall macromolecule catabolic process"/>
    <property type="evidence" value="ECO:0007669"/>
    <property type="project" value="InterPro"/>
</dbReference>
<dbReference type="GO" id="GO:0003796">
    <property type="term" value="F:lysozyme activity"/>
    <property type="evidence" value="ECO:0007669"/>
    <property type="project" value="UniProtKB-EC"/>
</dbReference>
<evidence type="ECO:0000313" key="8">
    <source>
        <dbReference type="Proteomes" id="UP000532010"/>
    </source>
</evidence>
<organism evidence="7 8">
    <name type="scientific">Microvirga lupini</name>
    <dbReference type="NCBI Taxonomy" id="420324"/>
    <lineage>
        <taxon>Bacteria</taxon>
        <taxon>Pseudomonadati</taxon>
        <taxon>Pseudomonadota</taxon>
        <taxon>Alphaproteobacteria</taxon>
        <taxon>Hyphomicrobiales</taxon>
        <taxon>Methylobacteriaceae</taxon>
        <taxon>Microvirga</taxon>
    </lineage>
</organism>
<dbReference type="InterPro" id="IPR034690">
    <property type="entry name" value="Endolysin_T4_type"/>
</dbReference>
<dbReference type="SUPFAM" id="SSF53955">
    <property type="entry name" value="Lysozyme-like"/>
    <property type="match status" value="1"/>
</dbReference>
<dbReference type="Proteomes" id="UP000532010">
    <property type="component" value="Unassembled WGS sequence"/>
</dbReference>
<keyword evidence="8" id="KW-1185">Reference proteome</keyword>
<name>A0A7W4VJ50_9HYPH</name>
<dbReference type="GO" id="GO:0031640">
    <property type="term" value="P:killing of cells of another organism"/>
    <property type="evidence" value="ECO:0007669"/>
    <property type="project" value="UniProtKB-KW"/>
</dbReference>
<dbReference type="EC" id="3.2.1.17" evidence="6"/>
<gene>
    <name evidence="7" type="ORF">FHR70_000770</name>
</gene>
<dbReference type="RefSeq" id="WP_183447261.1">
    <property type="nucleotide sequence ID" value="NZ_JACHWB010000001.1"/>
</dbReference>
<sequence length="165" mass="17280">MAKVGSRTLQGTVGAGAAALLLAYVPMFEGTILRGHLDPIGIVTACTGHTKTAVLGRPYSAEQCKALLDQDLVEHAQGVLRCTPSLEGKTYQLAAASSFAFNVGVGAYCKSSIARAFNAGDAITACKRFNENAAGRPQWVSAGGKVLPGLVKRRAIERQMCEGKL</sequence>
<dbReference type="InterPro" id="IPR023347">
    <property type="entry name" value="Lysozyme_dom_sf"/>
</dbReference>
<reference evidence="7 8" key="1">
    <citation type="submission" date="2020-08" db="EMBL/GenBank/DDBJ databases">
        <title>The Agave Microbiome: Exploring the role of microbial communities in plant adaptations to desert environments.</title>
        <authorList>
            <person name="Partida-Martinez L.P."/>
        </authorList>
    </citation>
    <scope>NUCLEOTIDE SEQUENCE [LARGE SCALE GENOMIC DNA]</scope>
    <source>
        <strain evidence="7 8">AT3.9</strain>
    </source>
</reference>